<dbReference type="GO" id="GO:0008270">
    <property type="term" value="F:zinc ion binding"/>
    <property type="evidence" value="ECO:0007669"/>
    <property type="project" value="InterPro"/>
</dbReference>
<dbReference type="OrthoDB" id="1555531at2759"/>
<dbReference type="EMBL" id="VFQX01000022">
    <property type="protein sequence ID" value="KAF0979928.1"/>
    <property type="molecule type" value="Genomic_DNA"/>
</dbReference>
<feature type="region of interest" description="Disordered" evidence="3">
    <location>
        <begin position="204"/>
        <end position="299"/>
    </location>
</feature>
<dbReference type="PANTHER" id="PTHR47659:SF1">
    <property type="entry name" value="TRANSCRIPTION ACTIVATOR OF GLUCONEOGENESIS ERT1"/>
    <property type="match status" value="1"/>
</dbReference>
<evidence type="ECO:0000259" key="4">
    <source>
        <dbReference type="PROSITE" id="PS50048"/>
    </source>
</evidence>
<feature type="region of interest" description="Disordered" evidence="3">
    <location>
        <begin position="91"/>
        <end position="133"/>
    </location>
</feature>
<dbReference type="Proteomes" id="UP000444721">
    <property type="component" value="Unassembled WGS sequence"/>
</dbReference>
<feature type="region of interest" description="Disordered" evidence="3">
    <location>
        <begin position="145"/>
        <end position="164"/>
    </location>
</feature>
<keyword evidence="6" id="KW-1185">Reference proteome</keyword>
<dbReference type="PROSITE" id="PS50048">
    <property type="entry name" value="ZN2_CY6_FUNGAL_2"/>
    <property type="match status" value="1"/>
</dbReference>
<dbReference type="VEuPathDB" id="AmoebaDB:NF0012790"/>
<feature type="region of interest" description="Disordered" evidence="3">
    <location>
        <begin position="494"/>
        <end position="537"/>
    </location>
</feature>
<keyword evidence="1" id="KW-0479">Metal-binding</keyword>
<name>A0A6A5C201_NAEFO</name>
<dbReference type="CDD" id="cd00067">
    <property type="entry name" value="GAL4"/>
    <property type="match status" value="1"/>
</dbReference>
<evidence type="ECO:0000256" key="2">
    <source>
        <dbReference type="ARBA" id="ARBA00023242"/>
    </source>
</evidence>
<feature type="compositionally biased region" description="Polar residues" evidence="3">
    <location>
        <begin position="438"/>
        <end position="459"/>
    </location>
</feature>
<evidence type="ECO:0000313" key="6">
    <source>
        <dbReference type="Proteomes" id="UP000444721"/>
    </source>
</evidence>
<dbReference type="PROSITE" id="PS00463">
    <property type="entry name" value="ZN2_CY6_FUNGAL_1"/>
    <property type="match status" value="1"/>
</dbReference>
<accession>A0A6A5C201</accession>
<feature type="compositionally biased region" description="Polar residues" evidence="3">
    <location>
        <begin position="520"/>
        <end position="537"/>
    </location>
</feature>
<feature type="compositionally biased region" description="Low complexity" evidence="3">
    <location>
        <begin position="91"/>
        <end position="130"/>
    </location>
</feature>
<dbReference type="VEuPathDB" id="AmoebaDB:FDP41_001081"/>
<dbReference type="GeneID" id="68108299"/>
<dbReference type="AlphaFoldDB" id="A0A6A5C201"/>
<feature type="compositionally biased region" description="Polar residues" evidence="3">
    <location>
        <begin position="42"/>
        <end position="64"/>
    </location>
</feature>
<dbReference type="VEuPathDB" id="AmoebaDB:NfTy_049530"/>
<dbReference type="PANTHER" id="PTHR47659">
    <property type="entry name" value="ZN(II)2CYS6 TRANSCRIPTION FACTOR (EUROFUNG)-RELATED"/>
    <property type="match status" value="1"/>
</dbReference>
<reference evidence="5 6" key="1">
    <citation type="journal article" date="2019" name="Sci. Rep.">
        <title>Nanopore sequencing improves the draft genome of the human pathogenic amoeba Naegleria fowleri.</title>
        <authorList>
            <person name="Liechti N."/>
            <person name="Schurch N."/>
            <person name="Bruggmann R."/>
            <person name="Wittwer M."/>
        </authorList>
    </citation>
    <scope>NUCLEOTIDE SEQUENCE [LARGE SCALE GENOMIC DNA]</scope>
    <source>
        <strain evidence="5 6">ATCC 30894</strain>
    </source>
</reference>
<feature type="compositionally biased region" description="Low complexity" evidence="3">
    <location>
        <begin position="509"/>
        <end position="519"/>
    </location>
</feature>
<keyword evidence="2" id="KW-0539">Nucleus</keyword>
<feature type="region of interest" description="Disordered" evidence="3">
    <location>
        <begin position="1"/>
        <end position="64"/>
    </location>
</feature>
<gene>
    <name evidence="5" type="ORF">FDP41_001081</name>
</gene>
<evidence type="ECO:0000313" key="5">
    <source>
        <dbReference type="EMBL" id="KAF0979928.1"/>
    </source>
</evidence>
<feature type="compositionally biased region" description="Polar residues" evidence="3">
    <location>
        <begin position="274"/>
        <end position="299"/>
    </location>
</feature>
<protein>
    <recommendedName>
        <fullName evidence="4">Zn(2)-C6 fungal-type domain-containing protein</fullName>
    </recommendedName>
</protein>
<dbReference type="InterPro" id="IPR001138">
    <property type="entry name" value="Zn2Cys6_DnaBD"/>
</dbReference>
<feature type="compositionally biased region" description="Basic residues" evidence="3">
    <location>
        <begin position="153"/>
        <end position="164"/>
    </location>
</feature>
<dbReference type="GO" id="GO:0000981">
    <property type="term" value="F:DNA-binding transcription factor activity, RNA polymerase II-specific"/>
    <property type="evidence" value="ECO:0007669"/>
    <property type="project" value="InterPro"/>
</dbReference>
<feature type="compositionally biased region" description="Basic residues" evidence="3">
    <location>
        <begin position="233"/>
        <end position="245"/>
    </location>
</feature>
<dbReference type="InterPro" id="IPR036864">
    <property type="entry name" value="Zn2-C6_fun-type_DNA-bd_sf"/>
</dbReference>
<sequence length="688" mass="74837">MSELRDQVGDEGDEHAHSVCTSGSLQQQQQQESSPSFASSSLNKISSQPTEDFSSPFSDHPMNSTQVILDHGQTDDLLFFSESSSCSLSPTTFNPISSSSSTTNTNTSSSSSSSSMTSSSNLFNTNNTPSKLNLVSSSIQSPLEVHNQNTSKSKTHSKTKTPRKPYVKRACVNCKQSHAACDDSRPCKRCVSLKIEDQCVDAVRKKPSNSQKRKDMNELGDEEEMNSESTRTTKNKSEKKRKKNIDHKNRGVNLTATTTTTSNDESNHHDESNHFNSSSTAEDSSIPDNNNLNPSQLGHTLFNGHTSHLSPYFVMIPMITHNSPPTNNGSSSIMNASMKSLSIVRPSMNGSSQQNSSQFSPFPLISSTATMAPFPSNTPSSFQTPLSLSTPTHSNVHTAKTNHSLTSQNRNSSNINSSNSSSEKSSTSDTTINEHRTITATTSITRDNSFPLSKTGHNTATVTPYSPFDFLSENSELATSPALSTPSFFSNPFNSINNSTSHHHPPPNSNITPSSNPHTISNTGVGSNNGSDSKKSATTTSISVTLNNSDDEGVVDIITQEASLLKSQIAKHVVHLQDEISNGHSNHGEDHENSRDSVEIHQSNVNNNSTLDDLALPFLNENQELVNSENDIRNLASSASKSRLEDLVLLMWKKQNAQTQEIQDLKQLVMELTSIVKQSKLNRDSNNL</sequence>
<feature type="compositionally biased region" description="Polar residues" evidence="3">
    <location>
        <begin position="375"/>
        <end position="406"/>
    </location>
</feature>
<comment type="caution">
    <text evidence="5">The sequence shown here is derived from an EMBL/GenBank/DDBJ whole genome shotgun (WGS) entry which is preliminary data.</text>
</comment>
<feature type="domain" description="Zn(2)-C6 fungal-type" evidence="4">
    <location>
        <begin position="170"/>
        <end position="201"/>
    </location>
</feature>
<dbReference type="SUPFAM" id="SSF57701">
    <property type="entry name" value="Zn2/Cys6 DNA-binding domain"/>
    <property type="match status" value="1"/>
</dbReference>
<dbReference type="SMART" id="SM00066">
    <property type="entry name" value="GAL4"/>
    <property type="match status" value="1"/>
</dbReference>
<dbReference type="InterPro" id="IPR050335">
    <property type="entry name" value="ERT1_acuK_gluconeogen_tf"/>
</dbReference>
<proteinExistence type="predicted"/>
<evidence type="ECO:0000256" key="3">
    <source>
        <dbReference type="SAM" id="MobiDB-lite"/>
    </source>
</evidence>
<organism evidence="5 6">
    <name type="scientific">Naegleria fowleri</name>
    <name type="common">Brain eating amoeba</name>
    <dbReference type="NCBI Taxonomy" id="5763"/>
    <lineage>
        <taxon>Eukaryota</taxon>
        <taxon>Discoba</taxon>
        <taxon>Heterolobosea</taxon>
        <taxon>Tetramitia</taxon>
        <taxon>Eutetramitia</taxon>
        <taxon>Vahlkampfiidae</taxon>
        <taxon>Naegleria</taxon>
    </lineage>
</organism>
<feature type="region of interest" description="Disordered" evidence="3">
    <location>
        <begin position="375"/>
        <end position="459"/>
    </location>
</feature>
<feature type="compositionally biased region" description="Low complexity" evidence="3">
    <location>
        <begin position="407"/>
        <end position="428"/>
    </location>
</feature>
<evidence type="ECO:0000256" key="1">
    <source>
        <dbReference type="ARBA" id="ARBA00022723"/>
    </source>
</evidence>
<feature type="compositionally biased region" description="Low complexity" evidence="3">
    <location>
        <begin position="22"/>
        <end position="41"/>
    </location>
</feature>
<dbReference type="RefSeq" id="XP_044564641.1">
    <property type="nucleotide sequence ID" value="XM_044701148.1"/>
</dbReference>